<dbReference type="EMBL" id="BAAAUD010000060">
    <property type="protein sequence ID" value="GAA2967293.1"/>
    <property type="molecule type" value="Genomic_DNA"/>
</dbReference>
<evidence type="ECO:0000313" key="3">
    <source>
        <dbReference type="EMBL" id="GAA2967293.1"/>
    </source>
</evidence>
<keyword evidence="2" id="KW-0560">Oxidoreductase</keyword>
<comment type="similarity">
    <text evidence="1 2">Belongs to the cytochrome P450 family.</text>
</comment>
<evidence type="ECO:0000256" key="2">
    <source>
        <dbReference type="RuleBase" id="RU000461"/>
    </source>
</evidence>
<dbReference type="PANTHER" id="PTHR46696:SF1">
    <property type="entry name" value="CYTOCHROME P450 YJIB-RELATED"/>
    <property type="match status" value="1"/>
</dbReference>
<dbReference type="InterPro" id="IPR017972">
    <property type="entry name" value="Cyt_P450_CS"/>
</dbReference>
<proteinExistence type="inferred from homology"/>
<comment type="caution">
    <text evidence="3">The sequence shown here is derived from an EMBL/GenBank/DDBJ whole genome shotgun (WGS) entry which is preliminary data.</text>
</comment>
<accession>A0ABN3XLV9</accession>
<keyword evidence="4" id="KW-1185">Reference proteome</keyword>
<dbReference type="InterPro" id="IPR036396">
    <property type="entry name" value="Cyt_P450_sf"/>
</dbReference>
<organism evidence="3 4">
    <name type="scientific">Streptomyces enissocaesilis</name>
    <dbReference type="NCBI Taxonomy" id="332589"/>
    <lineage>
        <taxon>Bacteria</taxon>
        <taxon>Bacillati</taxon>
        <taxon>Actinomycetota</taxon>
        <taxon>Actinomycetes</taxon>
        <taxon>Kitasatosporales</taxon>
        <taxon>Streptomycetaceae</taxon>
        <taxon>Streptomyces</taxon>
        <taxon>Streptomyces rochei group</taxon>
    </lineage>
</organism>
<reference evidence="3 4" key="1">
    <citation type="journal article" date="2019" name="Int. J. Syst. Evol. Microbiol.">
        <title>The Global Catalogue of Microorganisms (GCM) 10K type strain sequencing project: providing services to taxonomists for standard genome sequencing and annotation.</title>
        <authorList>
            <consortium name="The Broad Institute Genomics Platform"/>
            <consortium name="The Broad Institute Genome Sequencing Center for Infectious Disease"/>
            <person name="Wu L."/>
            <person name="Ma J."/>
        </authorList>
    </citation>
    <scope>NUCLEOTIDE SEQUENCE [LARGE SCALE GENOMIC DNA]</scope>
    <source>
        <strain evidence="3 4">JCM 9088</strain>
    </source>
</reference>
<keyword evidence="2" id="KW-0503">Monooxygenase</keyword>
<dbReference type="PRINTS" id="PR00359">
    <property type="entry name" value="BP450"/>
</dbReference>
<dbReference type="Proteomes" id="UP001500403">
    <property type="component" value="Unassembled WGS sequence"/>
</dbReference>
<dbReference type="InterPro" id="IPR001128">
    <property type="entry name" value="Cyt_P450"/>
</dbReference>
<dbReference type="Gene3D" id="1.10.630.10">
    <property type="entry name" value="Cytochrome P450"/>
    <property type="match status" value="1"/>
</dbReference>
<dbReference type="SUPFAM" id="SSF48264">
    <property type="entry name" value="Cytochrome P450"/>
    <property type="match status" value="1"/>
</dbReference>
<keyword evidence="2" id="KW-0408">Iron</keyword>
<protein>
    <submittedName>
        <fullName evidence="3">Cytochrome P450</fullName>
    </submittedName>
</protein>
<evidence type="ECO:0000256" key="1">
    <source>
        <dbReference type="ARBA" id="ARBA00010617"/>
    </source>
</evidence>
<sequence length="378" mass="41288">MTLPGGLGAWAVTQPAEIRSAARNRLLVHDVRRVTDSAHGFPTRRYPLDGVSAGRHVLSSDGADHKRLRALLQPFFSSDATERRTPTIRRTVTRALDRLAAQGGGDLVADLAVPVAVRSVIDLLGLPEEDARELAELSLRLSGPEHPRSPPMEAAAQAMRKRMARLLVHTRRHPGNNLTTALLRAHGDDLIRGGELLDSLVFLLFAGLDSTLAAIPAGAVHLLKRDESATVRALLRTTDAMDTMVVEDLIRLAAPFTYGVWRFAAEPLQLGQHLLRRGDVVVLCFSAGNVDPLAHFSPWEVHGRPLAPGDHLSFGHGRHYCPGAALGRAQVRLALTELLRRFPGIRLAVDRRDLVCRGNVARHFVSVPVLTGEPPKRR</sequence>
<keyword evidence="2" id="KW-0479">Metal-binding</keyword>
<gene>
    <name evidence="3" type="ORF">GCM10010446_61320</name>
</gene>
<dbReference type="PANTHER" id="PTHR46696">
    <property type="entry name" value="P450, PUTATIVE (EUROFUNG)-RELATED"/>
    <property type="match status" value="1"/>
</dbReference>
<dbReference type="PROSITE" id="PS00086">
    <property type="entry name" value="CYTOCHROME_P450"/>
    <property type="match status" value="1"/>
</dbReference>
<evidence type="ECO:0000313" key="4">
    <source>
        <dbReference type="Proteomes" id="UP001500403"/>
    </source>
</evidence>
<dbReference type="InterPro" id="IPR002397">
    <property type="entry name" value="Cyt_P450_B"/>
</dbReference>
<name>A0ABN3XLV9_9ACTN</name>
<keyword evidence="2" id="KW-0349">Heme</keyword>
<dbReference type="Pfam" id="PF00067">
    <property type="entry name" value="p450"/>
    <property type="match status" value="1"/>
</dbReference>